<dbReference type="HOGENOM" id="CLU_2199494_0_0_1"/>
<sequence length="108" mass="11746">MAPVILHGDAAPGRTGGMDAAPIPNSSEGRTGGRDEECGTSRIRTNSHGPYGDSHHWGPRATNKADLIDRDPAKTKTFHCKFDRISGKCYAMHAVYSSLRQHTIIYVP</sequence>
<dbReference type="AlphaFoldDB" id="K1QG57"/>
<evidence type="ECO:0000313" key="1">
    <source>
        <dbReference type="EMBL" id="EKC35872.1"/>
    </source>
</evidence>
<reference evidence="1" key="1">
    <citation type="journal article" date="2012" name="Nature">
        <title>The oyster genome reveals stress adaptation and complexity of shell formation.</title>
        <authorList>
            <person name="Zhang G."/>
            <person name="Fang X."/>
            <person name="Guo X."/>
            <person name="Li L."/>
            <person name="Luo R."/>
            <person name="Xu F."/>
            <person name="Yang P."/>
            <person name="Zhang L."/>
            <person name="Wang X."/>
            <person name="Qi H."/>
            <person name="Xiong Z."/>
            <person name="Que H."/>
            <person name="Xie Y."/>
            <person name="Holland P.W."/>
            <person name="Paps J."/>
            <person name="Zhu Y."/>
            <person name="Wu F."/>
            <person name="Chen Y."/>
            <person name="Wang J."/>
            <person name="Peng C."/>
            <person name="Meng J."/>
            <person name="Yang L."/>
            <person name="Liu J."/>
            <person name="Wen B."/>
            <person name="Zhang N."/>
            <person name="Huang Z."/>
            <person name="Zhu Q."/>
            <person name="Feng Y."/>
            <person name="Mount A."/>
            <person name="Hedgecock D."/>
            <person name="Xu Z."/>
            <person name="Liu Y."/>
            <person name="Domazet-Loso T."/>
            <person name="Du Y."/>
            <person name="Sun X."/>
            <person name="Zhang S."/>
            <person name="Liu B."/>
            <person name="Cheng P."/>
            <person name="Jiang X."/>
            <person name="Li J."/>
            <person name="Fan D."/>
            <person name="Wang W."/>
            <person name="Fu W."/>
            <person name="Wang T."/>
            <person name="Wang B."/>
            <person name="Zhang J."/>
            <person name="Peng Z."/>
            <person name="Li Y."/>
            <person name="Li N."/>
            <person name="Wang J."/>
            <person name="Chen M."/>
            <person name="He Y."/>
            <person name="Tan F."/>
            <person name="Song X."/>
            <person name="Zheng Q."/>
            <person name="Huang R."/>
            <person name="Yang H."/>
            <person name="Du X."/>
            <person name="Chen L."/>
            <person name="Yang M."/>
            <person name="Gaffney P.M."/>
            <person name="Wang S."/>
            <person name="Luo L."/>
            <person name="She Z."/>
            <person name="Ming Y."/>
            <person name="Huang W."/>
            <person name="Zhang S."/>
            <person name="Huang B."/>
            <person name="Zhang Y."/>
            <person name="Qu T."/>
            <person name="Ni P."/>
            <person name="Miao G."/>
            <person name="Wang J."/>
            <person name="Wang Q."/>
            <person name="Steinberg C.E."/>
            <person name="Wang H."/>
            <person name="Li N."/>
            <person name="Qian L."/>
            <person name="Zhang G."/>
            <person name="Li Y."/>
            <person name="Yang H."/>
            <person name="Liu X."/>
            <person name="Wang J."/>
            <person name="Yin Y."/>
            <person name="Wang J."/>
        </authorList>
    </citation>
    <scope>NUCLEOTIDE SEQUENCE [LARGE SCALE GENOMIC DNA]</scope>
    <source>
        <strain evidence="1">05x7-T-G4-1.051#20</strain>
    </source>
</reference>
<dbReference type="InParanoid" id="K1QG57"/>
<proteinExistence type="predicted"/>
<name>K1QG57_MAGGI</name>
<protein>
    <submittedName>
        <fullName evidence="1">Uncharacterized protein</fullName>
    </submittedName>
</protein>
<organism evidence="1">
    <name type="scientific">Magallana gigas</name>
    <name type="common">Pacific oyster</name>
    <name type="synonym">Crassostrea gigas</name>
    <dbReference type="NCBI Taxonomy" id="29159"/>
    <lineage>
        <taxon>Eukaryota</taxon>
        <taxon>Metazoa</taxon>
        <taxon>Spiralia</taxon>
        <taxon>Lophotrochozoa</taxon>
        <taxon>Mollusca</taxon>
        <taxon>Bivalvia</taxon>
        <taxon>Autobranchia</taxon>
        <taxon>Pteriomorphia</taxon>
        <taxon>Ostreida</taxon>
        <taxon>Ostreoidea</taxon>
        <taxon>Ostreidae</taxon>
        <taxon>Magallana</taxon>
    </lineage>
</organism>
<gene>
    <name evidence="1" type="ORF">CGI_10016012</name>
</gene>
<dbReference type="EMBL" id="JH817133">
    <property type="protein sequence ID" value="EKC35872.1"/>
    <property type="molecule type" value="Genomic_DNA"/>
</dbReference>
<accession>K1QG57</accession>